<proteinExistence type="predicted"/>
<keyword evidence="1" id="KW-0472">Membrane</keyword>
<name>A0A7Y2RAN1_9HYPH</name>
<dbReference type="RefSeq" id="WP_170282457.1">
    <property type="nucleotide sequence ID" value="NZ_JABEQY010000034.1"/>
</dbReference>
<accession>A0A7Y2RAN1</accession>
<gene>
    <name evidence="2" type="ORF">HLI17_28510</name>
</gene>
<dbReference type="Proteomes" id="UP000530654">
    <property type="component" value="Unassembled WGS sequence"/>
</dbReference>
<sequence length="73" mass="7400">MPEQSDGLSAAVAAVGAPATFAVNAVSTLAVIWAPLRRAAGPAEHFLSAAAPVFGRFDDVLQRSLAGIGPRTI</sequence>
<evidence type="ECO:0000313" key="3">
    <source>
        <dbReference type="Proteomes" id="UP000530654"/>
    </source>
</evidence>
<feature type="transmembrane region" description="Helical" evidence="1">
    <location>
        <begin position="12"/>
        <end position="36"/>
    </location>
</feature>
<comment type="caution">
    <text evidence="2">The sequence shown here is derived from an EMBL/GenBank/DDBJ whole genome shotgun (WGS) entry which is preliminary data.</text>
</comment>
<evidence type="ECO:0000256" key="1">
    <source>
        <dbReference type="SAM" id="Phobius"/>
    </source>
</evidence>
<evidence type="ECO:0000313" key="2">
    <source>
        <dbReference type="EMBL" id="NNH67165.1"/>
    </source>
</evidence>
<dbReference type="AlphaFoldDB" id="A0A7Y2RAN1"/>
<keyword evidence="1" id="KW-1133">Transmembrane helix</keyword>
<reference evidence="2 3" key="1">
    <citation type="submission" date="2020-04" db="EMBL/GenBank/DDBJ databases">
        <title>Rhizobium bacterial biofertilizers improve the content of phenolic compounds of Lactuca sativa L. under non-saline and saline-stress conditions.</title>
        <authorList>
            <person name="Ayuso-Calles M."/>
            <person name="Garcia-Estevez I."/>
            <person name="Jimenez-Gomez A."/>
            <person name="Flores-Felix J.D."/>
            <person name="Escribano-Bailon M."/>
            <person name="Rivas R."/>
        </authorList>
    </citation>
    <scope>NUCLEOTIDE SEQUENCE [LARGE SCALE GENOMIC DNA]</scope>
    <source>
        <strain evidence="2 3">GPTR02</strain>
    </source>
</reference>
<dbReference type="EMBL" id="JABEQY010000034">
    <property type="protein sequence ID" value="NNH67165.1"/>
    <property type="molecule type" value="Genomic_DNA"/>
</dbReference>
<protein>
    <submittedName>
        <fullName evidence="2">Uncharacterized protein</fullName>
    </submittedName>
</protein>
<keyword evidence="1" id="KW-0812">Transmembrane</keyword>
<organism evidence="2 3">
    <name type="scientific">Rhizobium laguerreae</name>
    <dbReference type="NCBI Taxonomy" id="1076926"/>
    <lineage>
        <taxon>Bacteria</taxon>
        <taxon>Pseudomonadati</taxon>
        <taxon>Pseudomonadota</taxon>
        <taxon>Alphaproteobacteria</taxon>
        <taxon>Hyphomicrobiales</taxon>
        <taxon>Rhizobiaceae</taxon>
        <taxon>Rhizobium/Agrobacterium group</taxon>
        <taxon>Rhizobium</taxon>
    </lineage>
</organism>